<gene>
    <name evidence="7" type="ORF">SDC9_46505</name>
</gene>
<dbReference type="Gene3D" id="3.90.1150.10">
    <property type="entry name" value="Aspartate Aminotransferase, domain 1"/>
    <property type="match status" value="1"/>
</dbReference>
<evidence type="ECO:0000256" key="2">
    <source>
        <dbReference type="ARBA" id="ARBA00009236"/>
    </source>
</evidence>
<dbReference type="AlphaFoldDB" id="A0A644W959"/>
<dbReference type="PANTHER" id="PTHR21152:SF24">
    <property type="entry name" value="ALANINE--GLYOXYLATE AMINOTRANSFERASE 1"/>
    <property type="match status" value="1"/>
</dbReference>
<keyword evidence="4" id="KW-0808">Transferase</keyword>
<evidence type="ECO:0000313" key="7">
    <source>
        <dbReference type="EMBL" id="MPM00282.1"/>
    </source>
</evidence>
<dbReference type="EC" id="1.12.-.-" evidence="7"/>
<evidence type="ECO:0000256" key="4">
    <source>
        <dbReference type="ARBA" id="ARBA00022679"/>
    </source>
</evidence>
<dbReference type="SUPFAM" id="SSF53383">
    <property type="entry name" value="PLP-dependent transferases"/>
    <property type="match status" value="1"/>
</dbReference>
<dbReference type="InterPro" id="IPR015424">
    <property type="entry name" value="PyrdxlP-dep_Trfase"/>
</dbReference>
<feature type="domain" description="Aminotransferase class V" evidence="6">
    <location>
        <begin position="29"/>
        <end position="321"/>
    </location>
</feature>
<dbReference type="GO" id="GO:0019265">
    <property type="term" value="P:glycine biosynthetic process, by transamination of glyoxylate"/>
    <property type="evidence" value="ECO:0007669"/>
    <property type="project" value="TreeGrafter"/>
</dbReference>
<evidence type="ECO:0000256" key="1">
    <source>
        <dbReference type="ARBA" id="ARBA00001933"/>
    </source>
</evidence>
<sequence length="363" mass="39565">MKTYAIGLVPGPVSVPEEFRRAYLENYGSADLEEDFFLLCEETEGLLRQLLKTQNPVTVQSGEAMSVLWGALKSCLLPGDRLLAVSNGVFGRGFGEMGQALGMEVRIVEAPDGDFPDPEVIRREALAFRPRMITAVHCETPGGLLNPVAPLGGIAEETGALLCVDCVASAGGADVRTDGWGIDIGLLGSQKVLSLLPDLSMAAVSPKAWKAMERVNYQGYDALLPWRDGVRNRYLPYTFNWQALSALRLSLLRLLGEGLEASFERHERTARYCRERLAAMGVSLYPKREELCSPTVTAALVPEGWSWKMLDGALRERGMAVGGSYGPLAGKVFRIGHMGSQADMELVKNGMDVLEDILGEKQK</sequence>
<protein>
    <submittedName>
        <fullName evidence="7">Soluble hydrogenase 42 kDa subunit</fullName>
        <ecNumber evidence="7">1.12.-.-</ecNumber>
    </submittedName>
</protein>
<comment type="caution">
    <text evidence="7">The sequence shown here is derived from an EMBL/GenBank/DDBJ whole genome shotgun (WGS) entry which is preliminary data.</text>
</comment>
<proteinExistence type="inferred from homology"/>
<evidence type="ECO:0000256" key="3">
    <source>
        <dbReference type="ARBA" id="ARBA00022576"/>
    </source>
</evidence>
<keyword evidence="5" id="KW-0663">Pyridoxal phosphate</keyword>
<dbReference type="GO" id="GO:0008453">
    <property type="term" value="F:alanine-glyoxylate transaminase activity"/>
    <property type="evidence" value="ECO:0007669"/>
    <property type="project" value="TreeGrafter"/>
</dbReference>
<dbReference type="GO" id="GO:0004760">
    <property type="term" value="F:L-serine-pyruvate transaminase activity"/>
    <property type="evidence" value="ECO:0007669"/>
    <property type="project" value="TreeGrafter"/>
</dbReference>
<dbReference type="InterPro" id="IPR015421">
    <property type="entry name" value="PyrdxlP-dep_Trfase_major"/>
</dbReference>
<keyword evidence="7" id="KW-0560">Oxidoreductase</keyword>
<dbReference type="GO" id="GO:0016491">
    <property type="term" value="F:oxidoreductase activity"/>
    <property type="evidence" value="ECO:0007669"/>
    <property type="project" value="UniProtKB-KW"/>
</dbReference>
<dbReference type="InterPro" id="IPR000192">
    <property type="entry name" value="Aminotrans_V_dom"/>
</dbReference>
<dbReference type="GO" id="GO:0005777">
    <property type="term" value="C:peroxisome"/>
    <property type="evidence" value="ECO:0007669"/>
    <property type="project" value="TreeGrafter"/>
</dbReference>
<accession>A0A644W959</accession>
<evidence type="ECO:0000256" key="5">
    <source>
        <dbReference type="ARBA" id="ARBA00022898"/>
    </source>
</evidence>
<dbReference type="InterPro" id="IPR024169">
    <property type="entry name" value="SP_NH2Trfase/AEP_transaminase"/>
</dbReference>
<dbReference type="InterPro" id="IPR015422">
    <property type="entry name" value="PyrdxlP-dep_Trfase_small"/>
</dbReference>
<evidence type="ECO:0000259" key="6">
    <source>
        <dbReference type="Pfam" id="PF00266"/>
    </source>
</evidence>
<organism evidence="7">
    <name type="scientific">bioreactor metagenome</name>
    <dbReference type="NCBI Taxonomy" id="1076179"/>
    <lineage>
        <taxon>unclassified sequences</taxon>
        <taxon>metagenomes</taxon>
        <taxon>ecological metagenomes</taxon>
    </lineage>
</organism>
<dbReference type="Gene3D" id="3.40.640.10">
    <property type="entry name" value="Type I PLP-dependent aspartate aminotransferase-like (Major domain)"/>
    <property type="match status" value="1"/>
</dbReference>
<keyword evidence="3" id="KW-0032">Aminotransferase</keyword>
<dbReference type="Pfam" id="PF00266">
    <property type="entry name" value="Aminotran_5"/>
    <property type="match status" value="1"/>
</dbReference>
<dbReference type="PIRSF" id="PIRSF000524">
    <property type="entry name" value="SPT"/>
    <property type="match status" value="1"/>
</dbReference>
<dbReference type="PANTHER" id="PTHR21152">
    <property type="entry name" value="AMINOTRANSFERASE CLASS V"/>
    <property type="match status" value="1"/>
</dbReference>
<name>A0A644W959_9ZZZZ</name>
<reference evidence="7" key="1">
    <citation type="submission" date="2019-08" db="EMBL/GenBank/DDBJ databases">
        <authorList>
            <person name="Kucharzyk K."/>
            <person name="Murdoch R.W."/>
            <person name="Higgins S."/>
            <person name="Loffler F."/>
        </authorList>
    </citation>
    <scope>NUCLEOTIDE SEQUENCE</scope>
</reference>
<comment type="cofactor">
    <cofactor evidence="1">
        <name>pyridoxal 5'-phosphate</name>
        <dbReference type="ChEBI" id="CHEBI:597326"/>
    </cofactor>
</comment>
<comment type="similarity">
    <text evidence="2">Belongs to the class-V pyridoxal-phosphate-dependent aminotransferase family.</text>
</comment>
<dbReference type="EMBL" id="VSSQ01000719">
    <property type="protein sequence ID" value="MPM00282.1"/>
    <property type="molecule type" value="Genomic_DNA"/>
</dbReference>